<dbReference type="HOGENOM" id="CLU_1406424_0_0_4"/>
<proteinExistence type="predicted"/>
<accession>E1THT2</accession>
<evidence type="ECO:0000256" key="1">
    <source>
        <dbReference type="SAM" id="MobiDB-lite"/>
    </source>
</evidence>
<dbReference type="AlphaFoldDB" id="E1THT2"/>
<feature type="compositionally biased region" description="Polar residues" evidence="1">
    <location>
        <begin position="142"/>
        <end position="153"/>
    </location>
</feature>
<evidence type="ECO:0000313" key="2">
    <source>
        <dbReference type="EMBL" id="ADN60691.1"/>
    </source>
</evidence>
<dbReference type="EMBL" id="CP002218">
    <property type="protein sequence ID" value="ADN60691.1"/>
    <property type="molecule type" value="Genomic_DNA"/>
</dbReference>
<feature type="region of interest" description="Disordered" evidence="1">
    <location>
        <begin position="128"/>
        <end position="153"/>
    </location>
</feature>
<gene>
    <name evidence="2" type="ordered locus">BC1003_4763</name>
</gene>
<reference evidence="2" key="1">
    <citation type="submission" date="2010-09" db="EMBL/GenBank/DDBJ databases">
        <title>Complete sequence of chromosome2 of Burkholderia sp. CCGE1003.</title>
        <authorList>
            <consortium name="US DOE Joint Genome Institute"/>
            <person name="Lucas S."/>
            <person name="Copeland A."/>
            <person name="Lapidus A."/>
            <person name="Cheng J.-F."/>
            <person name="Bruce D."/>
            <person name="Goodwin L."/>
            <person name="Pitluck S."/>
            <person name="Daligault H."/>
            <person name="Davenport K."/>
            <person name="Detter J.C."/>
            <person name="Han C."/>
            <person name="Tapia R."/>
            <person name="Land M."/>
            <person name="Hauser L."/>
            <person name="Jeffries C."/>
            <person name="Kyrpides N."/>
            <person name="Ivanova N."/>
            <person name="Ovchinnikova G."/>
            <person name="Martinez-Romero E."/>
            <person name="Rogel M.A."/>
            <person name="Auchtung J."/>
            <person name="Tiedje J.M."/>
            <person name="Woyke T."/>
        </authorList>
    </citation>
    <scope>NUCLEOTIDE SEQUENCE</scope>
    <source>
        <strain evidence="2">CCGE1003</strain>
    </source>
</reference>
<organism evidence="2">
    <name type="scientific">Burkholderia sp. (strain CCGE1003)</name>
    <dbReference type="NCBI Taxonomy" id="640512"/>
    <lineage>
        <taxon>Bacteria</taxon>
        <taxon>Pseudomonadati</taxon>
        <taxon>Pseudomonadota</taxon>
        <taxon>Betaproteobacteria</taxon>
        <taxon>Burkholderiales</taxon>
        <taxon>Burkholderiaceae</taxon>
        <taxon>Burkholderia</taxon>
    </lineage>
</organism>
<sequence length="193" mass="20968">MLAANAAKTPLVTKPLPQKLTLNAPLHKIEAKQTAKPRKASPWISVFSCLRSPRGFLATQHGCKPGAATIPNRLTLAPNGQKAVPTVCRALPDDPVLQSLTFYSIAINARLPNPLTICPGATHRCPRTPSLQIPARPHQASRKASPSRPQTPAGQGFAMALTFLTWVQRCLYLYLSRPRPASPSDKPHPNRKL</sequence>
<dbReference type="KEGG" id="bgf:BC1003_4763"/>
<name>E1THT2_BURSG</name>
<protein>
    <submittedName>
        <fullName evidence="2">Uncharacterized protein</fullName>
    </submittedName>
</protein>